<dbReference type="Pfam" id="PF23838">
    <property type="entry name" value="DUF7208"/>
    <property type="match status" value="1"/>
</dbReference>
<evidence type="ECO:0000313" key="2">
    <source>
        <dbReference type="Proteomes" id="UP000204235"/>
    </source>
</evidence>
<accession>W8CZG6</accession>
<reference evidence="1 2" key="1">
    <citation type="journal article" date="2014" name="FEMS Microbiol. Lett.">
        <title>The genome of the Erwinia amylovora phage PhiEaH1 reveals greater diversity and broadens the applicability of phages for the treatment of fire blight.</title>
        <authorList>
            <person name="Meczker K."/>
            <person name="Domotor D."/>
            <person name="Vass J."/>
            <person name="Rakhely G."/>
            <person name="Schneider G."/>
            <person name="Kovacs T."/>
        </authorList>
    </citation>
    <scope>NUCLEOTIDE SEQUENCE [LARGE SCALE GENOMIC DNA]</scope>
</reference>
<dbReference type="RefSeq" id="YP_009010258.1">
    <property type="nucleotide sequence ID" value="NC_023610.1"/>
</dbReference>
<proteinExistence type="predicted"/>
<keyword evidence="2" id="KW-1185">Reference proteome</keyword>
<protein>
    <submittedName>
        <fullName evidence="1">Virion structural protein</fullName>
    </submittedName>
</protein>
<dbReference type="InterPro" id="IPR055632">
    <property type="entry name" value="DUF7208"/>
</dbReference>
<dbReference type="OrthoDB" id="8434at10239"/>
<organism evidence="1 2">
    <name type="scientific">Erwinia phage PhiEaH1</name>
    <dbReference type="NCBI Taxonomy" id="1401669"/>
    <lineage>
        <taxon>Viruses</taxon>
        <taxon>Duplodnaviria</taxon>
        <taxon>Heunggongvirae</taxon>
        <taxon>Uroviricota</taxon>
        <taxon>Caudoviricetes</taxon>
        <taxon>Chimalliviridae</taxon>
        <taxon>Iapetusvirus</taxon>
        <taxon>Iapetusvirus EaH1</taxon>
    </lineage>
</organism>
<dbReference type="GeneID" id="18501094"/>
<sequence length="331" mass="35918">MGEHPTGFLCVYPLISNPENTLMAVKISPVTRTAIGSLLQDNLLAGKQQPLLAGTTLNELLQIQQNAILGQGENPRFGYYAIGNKGHTSSIVDGTDTIIDLYKHAPEDCACWNHIPFVLREEANDLSADLRLNYGLRRSEQHNGKNYFAYYLKRIDLSGTSAKVMHTTVVNGVSNTEEYVFSNANLNPVRPVVLPDEATTTANDFLSTTMPVTIAFDLFDVNELFNVAAVLWNNEKRAIISELAFCSGVDRNIQSVGAGGAAINFKEVIGCQVITHVTTYKQLSIDNEGFNINMEVGATEPMLTGSALSAGANNDLLAMARSSLLSNITVS</sequence>
<dbReference type="Proteomes" id="UP000204235">
    <property type="component" value="Segment"/>
</dbReference>
<evidence type="ECO:0000313" key="1">
    <source>
        <dbReference type="EMBL" id="AGX01927.1"/>
    </source>
</evidence>
<dbReference type="KEGG" id="vg:18501094"/>
<name>W8CZG6_9CAUD</name>
<dbReference type="EMBL" id="KF623294">
    <property type="protein sequence ID" value="AGX01927.1"/>
    <property type="molecule type" value="Genomic_DNA"/>
</dbReference>